<sequence length="303" mass="32527">MPSSPLQPVISAIGEVLLGKEHQVRLALACLLARGHLLIEDLPGMGKTTLAEALARSFGLGFKRVSFTSDLLPADLTGLNVFDPAAASFRFQPGPLFSQVLLADEINRASPRTQSALLEAMAAGRVSVDGTSHPLPRPFLVIATQNGLDQGGTSALPESQLDRFLMRLSLGYPPRQAERALLLGEGLRPDGLSRAFGPEDLLALQDRADRQHCSPALLDYVLDLLERSRRQPTQAHPLSPRAGLALVAAARAWSLLEGRDHVIPDDVQAVLAAVCEHRMDGGQRVGSDGELSQRLQEGVDGLR</sequence>
<protein>
    <submittedName>
        <fullName evidence="3">MoxR family ATPase</fullName>
    </submittedName>
</protein>
<evidence type="ECO:0000313" key="4">
    <source>
        <dbReference type="Proteomes" id="UP001304461"/>
    </source>
</evidence>
<keyword evidence="4" id="KW-1185">Reference proteome</keyword>
<accession>A0ABU5RPT2</accession>
<dbReference type="PANTHER" id="PTHR42759:SF5">
    <property type="entry name" value="METHANOL DEHYDROGENASE REGULATOR"/>
    <property type="match status" value="1"/>
</dbReference>
<evidence type="ECO:0000313" key="3">
    <source>
        <dbReference type="EMBL" id="MEA5389790.1"/>
    </source>
</evidence>
<feature type="region of interest" description="Disordered" evidence="1">
    <location>
        <begin position="282"/>
        <end position="303"/>
    </location>
</feature>
<dbReference type="PANTHER" id="PTHR42759">
    <property type="entry name" value="MOXR FAMILY PROTEIN"/>
    <property type="match status" value="1"/>
</dbReference>
<organism evidence="3 4">
    <name type="scientific">Cyanobium gracile UHCC 0139</name>
    <dbReference type="NCBI Taxonomy" id="3110308"/>
    <lineage>
        <taxon>Bacteria</taxon>
        <taxon>Bacillati</taxon>
        <taxon>Cyanobacteriota</taxon>
        <taxon>Cyanophyceae</taxon>
        <taxon>Synechococcales</taxon>
        <taxon>Prochlorococcaceae</taxon>
        <taxon>Cyanobium</taxon>
    </lineage>
</organism>
<dbReference type="InterPro" id="IPR027417">
    <property type="entry name" value="P-loop_NTPase"/>
</dbReference>
<proteinExistence type="predicted"/>
<feature type="domain" description="AAA+ ATPase" evidence="2">
    <location>
        <begin position="33"/>
        <end position="174"/>
    </location>
</feature>
<dbReference type="InterPro" id="IPR011703">
    <property type="entry name" value="ATPase_AAA-3"/>
</dbReference>
<dbReference type="RefSeq" id="WP_323303925.1">
    <property type="nucleotide sequence ID" value="NZ_JAYGHX010000001.1"/>
</dbReference>
<dbReference type="Gene3D" id="3.40.50.300">
    <property type="entry name" value="P-loop containing nucleotide triphosphate hydrolases"/>
    <property type="match status" value="1"/>
</dbReference>
<gene>
    <name evidence="3" type="ORF">VB738_00820</name>
</gene>
<dbReference type="EMBL" id="JAYGHX010000001">
    <property type="protein sequence ID" value="MEA5389790.1"/>
    <property type="molecule type" value="Genomic_DNA"/>
</dbReference>
<dbReference type="InterPro" id="IPR003593">
    <property type="entry name" value="AAA+_ATPase"/>
</dbReference>
<dbReference type="SMART" id="SM00382">
    <property type="entry name" value="AAA"/>
    <property type="match status" value="1"/>
</dbReference>
<dbReference type="Proteomes" id="UP001304461">
    <property type="component" value="Unassembled WGS sequence"/>
</dbReference>
<dbReference type="Pfam" id="PF07726">
    <property type="entry name" value="AAA_3"/>
    <property type="match status" value="1"/>
</dbReference>
<dbReference type="CDD" id="cd00009">
    <property type="entry name" value="AAA"/>
    <property type="match status" value="1"/>
</dbReference>
<dbReference type="PIRSF" id="PIRSF002849">
    <property type="entry name" value="AAA_ATPase_chaperone_MoxR_prd"/>
    <property type="match status" value="1"/>
</dbReference>
<comment type="caution">
    <text evidence="3">The sequence shown here is derived from an EMBL/GenBank/DDBJ whole genome shotgun (WGS) entry which is preliminary data.</text>
</comment>
<dbReference type="InterPro" id="IPR041628">
    <property type="entry name" value="ChlI/MoxR_AAA_lid"/>
</dbReference>
<name>A0ABU5RPT2_9CYAN</name>
<dbReference type="InterPro" id="IPR050764">
    <property type="entry name" value="CbbQ/NirQ/NorQ/GpvN"/>
</dbReference>
<dbReference type="Gene3D" id="1.10.8.80">
    <property type="entry name" value="Magnesium chelatase subunit I, C-Terminal domain"/>
    <property type="match status" value="1"/>
</dbReference>
<dbReference type="Pfam" id="PF17863">
    <property type="entry name" value="AAA_lid_2"/>
    <property type="match status" value="1"/>
</dbReference>
<reference evidence="3 4" key="1">
    <citation type="submission" date="2023-12" db="EMBL/GenBank/DDBJ databases">
        <title>Baltic Sea Cyanobacteria.</title>
        <authorList>
            <person name="Delbaje E."/>
            <person name="Fewer D.P."/>
            <person name="Shishido T.K."/>
        </authorList>
    </citation>
    <scope>NUCLEOTIDE SEQUENCE [LARGE SCALE GENOMIC DNA]</scope>
    <source>
        <strain evidence="3 4">UHCC 0139</strain>
    </source>
</reference>
<evidence type="ECO:0000259" key="2">
    <source>
        <dbReference type="SMART" id="SM00382"/>
    </source>
</evidence>
<dbReference type="SUPFAM" id="SSF52540">
    <property type="entry name" value="P-loop containing nucleoside triphosphate hydrolases"/>
    <property type="match status" value="1"/>
</dbReference>
<evidence type="ECO:0000256" key="1">
    <source>
        <dbReference type="SAM" id="MobiDB-lite"/>
    </source>
</evidence>